<keyword evidence="3" id="KW-0560">Oxidoreductase</keyword>
<organism evidence="5 6">
    <name type="scientific">Phomopsis amygdali</name>
    <name type="common">Fusicoccum amygdali</name>
    <dbReference type="NCBI Taxonomy" id="1214568"/>
    <lineage>
        <taxon>Eukaryota</taxon>
        <taxon>Fungi</taxon>
        <taxon>Dikarya</taxon>
        <taxon>Ascomycota</taxon>
        <taxon>Pezizomycotina</taxon>
        <taxon>Sordariomycetes</taxon>
        <taxon>Sordariomycetidae</taxon>
        <taxon>Diaporthales</taxon>
        <taxon>Diaporthaceae</taxon>
        <taxon>Diaporthe</taxon>
    </lineage>
</organism>
<keyword evidence="2" id="KW-0521">NADP</keyword>
<dbReference type="PRINTS" id="PR00080">
    <property type="entry name" value="SDRFAMILY"/>
</dbReference>
<dbReference type="FunFam" id="3.40.50.720:FF:000084">
    <property type="entry name" value="Short-chain dehydrogenase reductase"/>
    <property type="match status" value="1"/>
</dbReference>
<dbReference type="InterPro" id="IPR002347">
    <property type="entry name" value="SDR_fam"/>
</dbReference>
<dbReference type="PANTHER" id="PTHR48107:SF26">
    <property type="entry name" value="OXIDOREDUCTASE, SHORT-CHAIN DEHYDROGENASE_REDUCTASE FAMILY (AFU_ORTHOLOGUE AFUA_4G05870)"/>
    <property type="match status" value="1"/>
</dbReference>
<dbReference type="Proteomes" id="UP001265746">
    <property type="component" value="Unassembled WGS sequence"/>
</dbReference>
<gene>
    <name evidence="5" type="ORF">N8I77_003980</name>
</gene>
<comment type="similarity">
    <text evidence="1">Belongs to the short-chain dehydrogenases/reductases (SDR) family.</text>
</comment>
<feature type="region of interest" description="Disordered" evidence="4">
    <location>
        <begin position="87"/>
        <end position="109"/>
    </location>
</feature>
<evidence type="ECO:0000256" key="4">
    <source>
        <dbReference type="SAM" id="MobiDB-lite"/>
    </source>
</evidence>
<evidence type="ECO:0000256" key="2">
    <source>
        <dbReference type="ARBA" id="ARBA00022857"/>
    </source>
</evidence>
<sequence>MSSSTVTWELSLRILFVIRYTSEIKRNYTSFVPFRHCSNETSHRRSYNSELWHTKLLTSPKKIPIMADQADQADQFKQGHTVPVTKQSFPGKEHDMPNEPEPQRTYLPGEEGQKIPYLAAGKLKGKNAVITGGDSGIGRATAILFAEEGADSLIAYLPDEEKDAQDTKKAVEAHGRKCHLFSADLSKQENCKKLADQAIKTFDGKIDILFNNAAYQMMVEDIKDLPEEQWVHTFNINIHSFFYISKYLLPYMKYGSTIINNASINAYIGRPDLLDYTSTKGAIISFTRGLSNQYVSKGIRVNAVAPGPVWTPLIPATMNDEAQKQFTSPIGRPGQPSEIAACVVFLASADSSCVAGQTIHCNGGVIVNG</sequence>
<dbReference type="PRINTS" id="PR00081">
    <property type="entry name" value="GDHRDH"/>
</dbReference>
<protein>
    <submittedName>
        <fullName evidence="5">Uncharacterized protein</fullName>
    </submittedName>
</protein>
<dbReference type="PROSITE" id="PS00061">
    <property type="entry name" value="ADH_SHORT"/>
    <property type="match status" value="1"/>
</dbReference>
<dbReference type="InterPro" id="IPR036291">
    <property type="entry name" value="NAD(P)-bd_dom_sf"/>
</dbReference>
<dbReference type="SUPFAM" id="SSF51735">
    <property type="entry name" value="NAD(P)-binding Rossmann-fold domains"/>
    <property type="match status" value="1"/>
</dbReference>
<dbReference type="InterPro" id="IPR020904">
    <property type="entry name" value="Sc_DH/Rdtase_CS"/>
</dbReference>
<comment type="caution">
    <text evidence="5">The sequence shown here is derived from an EMBL/GenBank/DDBJ whole genome shotgun (WGS) entry which is preliminary data.</text>
</comment>
<reference evidence="5" key="1">
    <citation type="submission" date="2023-06" db="EMBL/GenBank/DDBJ databases">
        <authorList>
            <person name="Noh H."/>
        </authorList>
    </citation>
    <scope>NUCLEOTIDE SEQUENCE</scope>
    <source>
        <strain evidence="5">DUCC20226</strain>
    </source>
</reference>
<accession>A0AAD9SLC1</accession>
<evidence type="ECO:0000313" key="6">
    <source>
        <dbReference type="Proteomes" id="UP001265746"/>
    </source>
</evidence>
<proteinExistence type="inferred from homology"/>
<keyword evidence="6" id="KW-1185">Reference proteome</keyword>
<dbReference type="Gene3D" id="3.40.50.720">
    <property type="entry name" value="NAD(P)-binding Rossmann-like Domain"/>
    <property type="match status" value="1"/>
</dbReference>
<dbReference type="PANTHER" id="PTHR48107">
    <property type="entry name" value="NADPH-DEPENDENT ALDEHYDE REDUCTASE-LIKE PROTEIN, CHLOROPLASTIC-RELATED"/>
    <property type="match status" value="1"/>
</dbReference>
<evidence type="ECO:0000313" key="5">
    <source>
        <dbReference type="EMBL" id="KAK2610561.1"/>
    </source>
</evidence>
<dbReference type="AlphaFoldDB" id="A0AAD9SLC1"/>
<evidence type="ECO:0000256" key="1">
    <source>
        <dbReference type="ARBA" id="ARBA00006484"/>
    </source>
</evidence>
<name>A0AAD9SLC1_PHOAM</name>
<dbReference type="GO" id="GO:0016614">
    <property type="term" value="F:oxidoreductase activity, acting on CH-OH group of donors"/>
    <property type="evidence" value="ECO:0007669"/>
    <property type="project" value="UniProtKB-ARBA"/>
</dbReference>
<evidence type="ECO:0000256" key="3">
    <source>
        <dbReference type="ARBA" id="ARBA00023002"/>
    </source>
</evidence>
<dbReference type="EMBL" id="JAUJFL010000002">
    <property type="protein sequence ID" value="KAK2610561.1"/>
    <property type="molecule type" value="Genomic_DNA"/>
</dbReference>
<dbReference type="Pfam" id="PF13561">
    <property type="entry name" value="adh_short_C2"/>
    <property type="match status" value="1"/>
</dbReference>